<protein>
    <submittedName>
        <fullName evidence="1">Uncharacterized protein</fullName>
    </submittedName>
</protein>
<sequence length="172" mass="18208">MKLPHYSIASAPLLLLCLTGCGGGSSDSGGSSMPNPSGQYGPIQVTEQTDKASYAVGEPIDINFTWKNTSVTPQPYLEGAPPFDVTVYHGSEKVWTYSNSVTSFPSSVLEGQLPAGAVKSEKIVWDQKDQTGHTLSPGTYQVYAVSHVQFSDVTPTDGSSDMGAKLTTITLD</sequence>
<dbReference type="OrthoDB" id="5189092at2"/>
<dbReference type="InterPro" id="IPR020481">
    <property type="entry name" value="Intracell_prot_inh_BsuPI"/>
</dbReference>
<keyword evidence="2" id="KW-1185">Reference proteome</keyword>
<gene>
    <name evidence="1" type="ORF">CCAX7_12510</name>
</gene>
<dbReference type="Pfam" id="PF12690">
    <property type="entry name" value="BsuPI"/>
    <property type="match status" value="1"/>
</dbReference>
<evidence type="ECO:0000313" key="2">
    <source>
        <dbReference type="Proteomes" id="UP000287394"/>
    </source>
</evidence>
<dbReference type="Gene3D" id="2.60.40.2360">
    <property type="entry name" value="Intracellular proteinase inhibitor BsuPI"/>
    <property type="match status" value="1"/>
</dbReference>
<proteinExistence type="predicted"/>
<dbReference type="KEGG" id="ccot:CCAX7_12510"/>
<dbReference type="AlphaFoldDB" id="A0A402D4C8"/>
<name>A0A402D4C8_9BACT</name>
<dbReference type="Proteomes" id="UP000287394">
    <property type="component" value="Chromosome"/>
</dbReference>
<reference evidence="1 2" key="1">
    <citation type="journal article" date="2019" name="Int. J. Syst. Evol. Microbiol.">
        <title>Capsulimonas corticalis gen. nov., sp. nov., an aerobic capsulated bacterium, of a novel bacterial order, Capsulimonadales ord. nov., of the class Armatimonadia of the phylum Armatimonadetes.</title>
        <authorList>
            <person name="Li J."/>
            <person name="Kudo C."/>
            <person name="Tonouchi A."/>
        </authorList>
    </citation>
    <scope>NUCLEOTIDE SEQUENCE [LARGE SCALE GENOMIC DNA]</scope>
    <source>
        <strain evidence="1 2">AX-7</strain>
    </source>
</reference>
<dbReference type="RefSeq" id="WP_125206291.1">
    <property type="nucleotide sequence ID" value="NZ_AP025739.1"/>
</dbReference>
<dbReference type="EMBL" id="AP025739">
    <property type="protein sequence ID" value="BDI29200.1"/>
    <property type="molecule type" value="Genomic_DNA"/>
</dbReference>
<evidence type="ECO:0000313" key="1">
    <source>
        <dbReference type="EMBL" id="BDI29200.1"/>
    </source>
</evidence>
<dbReference type="InterPro" id="IPR038144">
    <property type="entry name" value="IPI"/>
</dbReference>
<organism evidence="1 2">
    <name type="scientific">Capsulimonas corticalis</name>
    <dbReference type="NCBI Taxonomy" id="2219043"/>
    <lineage>
        <taxon>Bacteria</taxon>
        <taxon>Bacillati</taxon>
        <taxon>Armatimonadota</taxon>
        <taxon>Armatimonadia</taxon>
        <taxon>Capsulimonadales</taxon>
        <taxon>Capsulimonadaceae</taxon>
        <taxon>Capsulimonas</taxon>
    </lineage>
</organism>
<accession>A0A402D4C8</accession>